<dbReference type="InterPro" id="IPR002213">
    <property type="entry name" value="UDP_glucos_trans"/>
</dbReference>
<evidence type="ECO:0000256" key="3">
    <source>
        <dbReference type="ARBA" id="ARBA00022676"/>
    </source>
</evidence>
<dbReference type="Gene3D" id="3.40.50.2000">
    <property type="entry name" value="Glycogen Phosphorylase B"/>
    <property type="match status" value="1"/>
</dbReference>
<dbReference type="PROSITE" id="PS00375">
    <property type="entry name" value="UDPGT"/>
    <property type="match status" value="1"/>
</dbReference>
<evidence type="ECO:0000256" key="11">
    <source>
        <dbReference type="RuleBase" id="RU362059"/>
    </source>
</evidence>
<keyword evidence="6 11" id="KW-0732">Signal</keyword>
<dbReference type="GO" id="GO:0015020">
    <property type="term" value="F:glucuronosyltransferase activity"/>
    <property type="evidence" value="ECO:0007669"/>
    <property type="project" value="UniProtKB-EC"/>
</dbReference>
<keyword evidence="3 10" id="KW-0328">Glycosyltransferase</keyword>
<dbReference type="GO" id="GO:0016020">
    <property type="term" value="C:membrane"/>
    <property type="evidence" value="ECO:0007669"/>
    <property type="project" value="UniProtKB-SubCell"/>
</dbReference>
<keyword evidence="4 10" id="KW-0808">Transferase</keyword>
<name>A0A0N5A0P5_PARTI</name>
<dbReference type="PANTHER" id="PTHR48043:SF23">
    <property type="entry name" value="UDP-GLUCURONOSYLTRANSFERASE"/>
    <property type="match status" value="1"/>
</dbReference>
<evidence type="ECO:0000256" key="7">
    <source>
        <dbReference type="ARBA" id="ARBA00022989"/>
    </source>
</evidence>
<dbReference type="Proteomes" id="UP000038045">
    <property type="component" value="Unplaced"/>
</dbReference>
<keyword evidence="7 11" id="KW-1133">Transmembrane helix</keyword>
<dbReference type="WBParaSite" id="PTRK_0001500200.1">
    <property type="protein sequence ID" value="PTRK_0001500200.1"/>
    <property type="gene ID" value="PTRK_0001500200"/>
</dbReference>
<evidence type="ECO:0000256" key="6">
    <source>
        <dbReference type="ARBA" id="ARBA00022729"/>
    </source>
</evidence>
<comment type="catalytic activity">
    <reaction evidence="9 11">
        <text>glucuronate acceptor + UDP-alpha-D-glucuronate = acceptor beta-D-glucuronoside + UDP + H(+)</text>
        <dbReference type="Rhea" id="RHEA:21032"/>
        <dbReference type="ChEBI" id="CHEBI:15378"/>
        <dbReference type="ChEBI" id="CHEBI:58052"/>
        <dbReference type="ChEBI" id="CHEBI:58223"/>
        <dbReference type="ChEBI" id="CHEBI:132367"/>
        <dbReference type="ChEBI" id="CHEBI:132368"/>
        <dbReference type="EC" id="2.4.1.17"/>
    </reaction>
</comment>
<evidence type="ECO:0000313" key="12">
    <source>
        <dbReference type="Proteomes" id="UP000038045"/>
    </source>
</evidence>
<evidence type="ECO:0000256" key="8">
    <source>
        <dbReference type="ARBA" id="ARBA00023136"/>
    </source>
</evidence>
<protein>
    <recommendedName>
        <fullName evidence="11">UDP-glucuronosyltransferase</fullName>
        <ecNumber evidence="11">2.4.1.17</ecNumber>
    </recommendedName>
</protein>
<keyword evidence="8 11" id="KW-0472">Membrane</keyword>
<dbReference type="FunFam" id="3.40.50.2000:FF:000038">
    <property type="entry name" value="UDP-GlucuronosylTransferase"/>
    <property type="match status" value="1"/>
</dbReference>
<sequence>MILKYLLSLSIIFPLTDTYKILVVNPKFGYSHVHFFSQVADILVDAGHNVTVLTIEMDPSITHPGSYKANIIKYPTTKEIADQFVNSIGPEIFWNLKNSISSQLKMISKVMDAFFDMATIIFNDDKLTEVIRKEKYDVGIAEVLIPFFFGMFKVWKVKASISAVSYSTNDKSYQDFGLDFPTSYMPSVFSSFSDKMTYVERCQNMYIHLMANYQFDVCEYKSSLQDEFDKKYGKEFFEKNKALGDTSFVILNSNPFIDIPGQRTAKMVEVSGIGISEAKPLNDYWDKILSLRSKNILISFGTLAKGSFMPKNLKYGLLETIRRLKDITFIWKYETPKDGTGEGIENLILSKWLPQSDLLNDKRLTLFITHGGLGSTTETFFRGVPVIGIPILADQLKNVKLFERHGIGIIMDKEDLINSEILDQNIKEVIDNEKYKRNAEVMAKMLKKRPMQPKELLIKHVEFAAEFGDLKMLDLASRNMGFIEYYNLDIIIPFFILLISLFLFILYLLYKSFIRCFKVKIKTD</sequence>
<dbReference type="SUPFAM" id="SSF53756">
    <property type="entry name" value="UDP-Glycosyltransferase/glycogen phosphorylase"/>
    <property type="match status" value="1"/>
</dbReference>
<evidence type="ECO:0000313" key="13">
    <source>
        <dbReference type="WBParaSite" id="PTRK_0001500200.1"/>
    </source>
</evidence>
<dbReference type="STRING" id="131310.A0A0N5A0P5"/>
<feature type="transmembrane region" description="Helical" evidence="11">
    <location>
        <begin position="490"/>
        <end position="510"/>
    </location>
</feature>
<dbReference type="AlphaFoldDB" id="A0A0N5A0P5"/>
<dbReference type="CDD" id="cd03784">
    <property type="entry name" value="GT1_Gtf-like"/>
    <property type="match status" value="1"/>
</dbReference>
<keyword evidence="5 11" id="KW-0812">Transmembrane</keyword>
<accession>A0A0N5A0P5</accession>
<feature type="chain" id="PRO_5005733425" description="UDP-glucuronosyltransferase" evidence="11">
    <location>
        <begin position="19"/>
        <end position="524"/>
    </location>
</feature>
<evidence type="ECO:0000256" key="5">
    <source>
        <dbReference type="ARBA" id="ARBA00022692"/>
    </source>
</evidence>
<dbReference type="InterPro" id="IPR050271">
    <property type="entry name" value="UDP-glycosyltransferase"/>
</dbReference>
<reference evidence="13" key="1">
    <citation type="submission" date="2017-02" db="UniProtKB">
        <authorList>
            <consortium name="WormBaseParasite"/>
        </authorList>
    </citation>
    <scope>IDENTIFICATION</scope>
</reference>
<dbReference type="PANTHER" id="PTHR48043">
    <property type="entry name" value="EG:EG0003.4 PROTEIN-RELATED"/>
    <property type="match status" value="1"/>
</dbReference>
<dbReference type="EC" id="2.4.1.17" evidence="11"/>
<comment type="similarity">
    <text evidence="2 10">Belongs to the UDP-glycosyltransferase family.</text>
</comment>
<evidence type="ECO:0000256" key="1">
    <source>
        <dbReference type="ARBA" id="ARBA00004167"/>
    </source>
</evidence>
<feature type="signal peptide" evidence="11">
    <location>
        <begin position="1"/>
        <end position="18"/>
    </location>
</feature>
<comment type="subcellular location">
    <subcellularLocation>
        <location evidence="1 11">Membrane</location>
        <topology evidence="1 11">Single-pass membrane protein</topology>
    </subcellularLocation>
</comment>
<proteinExistence type="inferred from homology"/>
<organism evidence="12 13">
    <name type="scientific">Parastrongyloides trichosuri</name>
    <name type="common">Possum-specific nematode worm</name>
    <dbReference type="NCBI Taxonomy" id="131310"/>
    <lineage>
        <taxon>Eukaryota</taxon>
        <taxon>Metazoa</taxon>
        <taxon>Ecdysozoa</taxon>
        <taxon>Nematoda</taxon>
        <taxon>Chromadorea</taxon>
        <taxon>Rhabditida</taxon>
        <taxon>Tylenchina</taxon>
        <taxon>Panagrolaimomorpha</taxon>
        <taxon>Strongyloidoidea</taxon>
        <taxon>Strongyloididae</taxon>
        <taxon>Parastrongyloides</taxon>
    </lineage>
</organism>
<evidence type="ECO:0000256" key="2">
    <source>
        <dbReference type="ARBA" id="ARBA00009995"/>
    </source>
</evidence>
<evidence type="ECO:0000256" key="4">
    <source>
        <dbReference type="ARBA" id="ARBA00022679"/>
    </source>
</evidence>
<evidence type="ECO:0000256" key="9">
    <source>
        <dbReference type="ARBA" id="ARBA00047475"/>
    </source>
</evidence>
<evidence type="ECO:0000256" key="10">
    <source>
        <dbReference type="RuleBase" id="RU003718"/>
    </source>
</evidence>
<dbReference type="InterPro" id="IPR035595">
    <property type="entry name" value="UDP_glycos_trans_CS"/>
</dbReference>
<keyword evidence="12" id="KW-1185">Reference proteome</keyword>
<dbReference type="Pfam" id="PF00201">
    <property type="entry name" value="UDPGT"/>
    <property type="match status" value="1"/>
</dbReference>